<organism evidence="1 3">
    <name type="scientific">Aequorivita flava</name>
    <dbReference type="NCBI Taxonomy" id="3114371"/>
    <lineage>
        <taxon>Bacteria</taxon>
        <taxon>Pseudomonadati</taxon>
        <taxon>Bacteroidota</taxon>
        <taxon>Flavobacteriia</taxon>
        <taxon>Flavobacteriales</taxon>
        <taxon>Flavobacteriaceae</taxon>
        <taxon>Aequorivita</taxon>
    </lineage>
</organism>
<sequence length="301" mass="33757">MILITDGGSTKCDWVLLDKSGNVLLKTATLGLNPTVVPKDELLLRIASNTDLKNVFEQIEILNFYGAGCGTISPRTILLEVLQTLFPKAKVSVAEDLAAAVYAATTKPGIVCILGTGSNSCYFDGTEIHAPIASLGYILMDEASGNYFGKRLIRDYFYRHMPDEIALEFEKCFNLNADEIKMNLYKKLNPNAYLASFAQFIFAQPEHLLNFDTSKTGAKKINPYFYELIKEGITQFIECRVLCFENAREVPIHFIGSIAHFSKDIIKDCFNEYNLELGNIVQRPIDGLIEYYKDSILKSQI</sequence>
<dbReference type="EMBL" id="JAZBJM010000001">
    <property type="protein sequence ID" value="MEM0517036.1"/>
    <property type="molecule type" value="Genomic_DNA"/>
</dbReference>
<keyword evidence="1" id="KW-0418">Kinase</keyword>
<evidence type="ECO:0000313" key="2">
    <source>
        <dbReference type="EMBL" id="MEM0572223.1"/>
    </source>
</evidence>
<dbReference type="RefSeq" id="WP_342686496.1">
    <property type="nucleotide sequence ID" value="NZ_JAZBJM010000001.1"/>
</dbReference>
<dbReference type="Proteomes" id="UP001388259">
    <property type="component" value="Unassembled WGS sequence"/>
</dbReference>
<reference evidence="1 4" key="1">
    <citation type="submission" date="2024-01" db="EMBL/GenBank/DDBJ databases">
        <title>Aequorivita flavus sp. nov., isolated from deep-sea sediment.</title>
        <authorList>
            <person name="Chen X."/>
        </authorList>
    </citation>
    <scope>NUCLEOTIDE SEQUENCE</scope>
    <source>
        <strain evidence="1">MCCC 1A16923</strain>
        <strain evidence="2 4">MCCC 1A16935</strain>
    </source>
</reference>
<dbReference type="Proteomes" id="UP001390963">
    <property type="component" value="Unassembled WGS sequence"/>
</dbReference>
<comment type="caution">
    <text evidence="1">The sequence shown here is derived from an EMBL/GenBank/DDBJ whole genome shotgun (WGS) entry which is preliminary data.</text>
</comment>
<dbReference type="Gene3D" id="3.30.420.40">
    <property type="match status" value="2"/>
</dbReference>
<keyword evidence="4" id="KW-1185">Reference proteome</keyword>
<dbReference type="PANTHER" id="PTHR43190">
    <property type="entry name" value="N-ACETYL-D-GLUCOSAMINE KINASE"/>
    <property type="match status" value="1"/>
</dbReference>
<dbReference type="AlphaFoldDB" id="A0AB35YN92"/>
<gene>
    <name evidence="2" type="ORF">VZD24_01730</name>
    <name evidence="1" type="ORF">VZD85_01630</name>
</gene>
<dbReference type="SUPFAM" id="SSF53067">
    <property type="entry name" value="Actin-like ATPase domain"/>
    <property type="match status" value="2"/>
</dbReference>
<dbReference type="InterPro" id="IPR043129">
    <property type="entry name" value="ATPase_NBD"/>
</dbReference>
<dbReference type="PANTHER" id="PTHR43190:SF3">
    <property type="entry name" value="N-ACETYL-D-GLUCOSAMINE KINASE"/>
    <property type="match status" value="1"/>
</dbReference>
<dbReference type="CDD" id="cd24079">
    <property type="entry name" value="ASKHA_NBD_PG1100-like"/>
    <property type="match status" value="1"/>
</dbReference>
<proteinExistence type="predicted"/>
<dbReference type="EMBL" id="JBANCF010000001">
    <property type="protein sequence ID" value="MEM0572223.1"/>
    <property type="molecule type" value="Genomic_DNA"/>
</dbReference>
<accession>A0AB35YN92</accession>
<evidence type="ECO:0000313" key="1">
    <source>
        <dbReference type="EMBL" id="MEM0517036.1"/>
    </source>
</evidence>
<dbReference type="InterPro" id="IPR052519">
    <property type="entry name" value="Euk-type_GlcNAc_Kinase"/>
</dbReference>
<evidence type="ECO:0000313" key="4">
    <source>
        <dbReference type="Proteomes" id="UP001390963"/>
    </source>
</evidence>
<protein>
    <submittedName>
        <fullName evidence="1">N-acetylglucosamine kinase</fullName>
    </submittedName>
</protein>
<evidence type="ECO:0000313" key="3">
    <source>
        <dbReference type="Proteomes" id="UP001388259"/>
    </source>
</evidence>
<dbReference type="Gene3D" id="1.10.720.160">
    <property type="match status" value="1"/>
</dbReference>
<name>A0AB35YN92_9FLAO</name>
<keyword evidence="1" id="KW-0808">Transferase</keyword>
<dbReference type="GO" id="GO:0016301">
    <property type="term" value="F:kinase activity"/>
    <property type="evidence" value="ECO:0007669"/>
    <property type="project" value="UniProtKB-KW"/>
</dbReference>